<evidence type="ECO:0000313" key="2">
    <source>
        <dbReference type="EMBL" id="GAA96176.1"/>
    </source>
</evidence>
<feature type="region of interest" description="Disordered" evidence="1">
    <location>
        <begin position="31"/>
        <end position="94"/>
    </location>
</feature>
<gene>
    <name evidence="2" type="primary">Mo02840</name>
    <name evidence="2" type="ORF">E5Q_02840</name>
</gene>
<feature type="compositionally biased region" description="Basic and acidic residues" evidence="1">
    <location>
        <begin position="519"/>
        <end position="537"/>
    </location>
</feature>
<dbReference type="Proteomes" id="UP000009131">
    <property type="component" value="Unassembled WGS sequence"/>
</dbReference>
<dbReference type="EMBL" id="BABT02000076">
    <property type="protein sequence ID" value="GAA96176.1"/>
    <property type="molecule type" value="Genomic_DNA"/>
</dbReference>
<dbReference type="InParanoid" id="G7E016"/>
<reference evidence="2 3" key="2">
    <citation type="journal article" date="2012" name="Open Biol.">
        <title>Characteristics of nucleosomes and linker DNA regions on the genome of the basidiomycete Mixia osmundae revealed by mono- and dinucleosome mapping.</title>
        <authorList>
            <person name="Nishida H."/>
            <person name="Kondo S."/>
            <person name="Matsumoto T."/>
            <person name="Suzuki Y."/>
            <person name="Yoshikawa H."/>
            <person name="Taylor T.D."/>
            <person name="Sugiyama J."/>
        </authorList>
    </citation>
    <scope>NUCLEOTIDE SEQUENCE [LARGE SCALE GENOMIC DNA]</scope>
    <source>
        <strain evidence="3">CBS 9802 / IAM 14324 / JCM 22182 / KY 12970</strain>
    </source>
</reference>
<organism evidence="2 3">
    <name type="scientific">Mixia osmundae (strain CBS 9802 / IAM 14324 / JCM 22182 / KY 12970)</name>
    <dbReference type="NCBI Taxonomy" id="764103"/>
    <lineage>
        <taxon>Eukaryota</taxon>
        <taxon>Fungi</taxon>
        <taxon>Dikarya</taxon>
        <taxon>Basidiomycota</taxon>
        <taxon>Pucciniomycotina</taxon>
        <taxon>Mixiomycetes</taxon>
        <taxon>Mixiales</taxon>
        <taxon>Mixiaceae</taxon>
        <taxon>Mixia</taxon>
    </lineage>
</organism>
<evidence type="ECO:0000256" key="1">
    <source>
        <dbReference type="SAM" id="MobiDB-lite"/>
    </source>
</evidence>
<comment type="caution">
    <text evidence="2">The sequence shown here is derived from an EMBL/GenBank/DDBJ whole genome shotgun (WGS) entry which is preliminary data.</text>
</comment>
<keyword evidence="3" id="KW-1185">Reference proteome</keyword>
<dbReference type="HOGENOM" id="CLU_409427_0_0_1"/>
<feature type="region of interest" description="Disordered" evidence="1">
    <location>
        <begin position="519"/>
        <end position="541"/>
    </location>
</feature>
<accession>G7E016</accession>
<dbReference type="AlphaFoldDB" id="G7E016"/>
<protein>
    <submittedName>
        <fullName evidence="2">Uncharacterized protein</fullName>
    </submittedName>
</protein>
<reference evidence="2 3" key="1">
    <citation type="journal article" date="2011" name="J. Gen. Appl. Microbiol.">
        <title>Draft genome sequencing of the enigmatic basidiomycete Mixia osmundae.</title>
        <authorList>
            <person name="Nishida H."/>
            <person name="Nagatsuka Y."/>
            <person name="Sugiyama J."/>
        </authorList>
    </citation>
    <scope>NUCLEOTIDE SEQUENCE [LARGE SCALE GENOMIC DNA]</scope>
    <source>
        <strain evidence="3">CBS 9802 / IAM 14324 / JCM 22182 / KY 12970</strain>
    </source>
</reference>
<evidence type="ECO:0000313" key="3">
    <source>
        <dbReference type="Proteomes" id="UP000009131"/>
    </source>
</evidence>
<name>G7E016_MIXOS</name>
<sequence>MLPCTCTRPLVEALGSSAARRTLSIVSSRAAPQQDAYVRSDRMQMSELPPRSRPSKKPIGFKEATGYADRHPIPSASPTYTQGRRGSVPGKRPSLNHQLMERFKSKQEFCDWLADPDRTVKHGMRAIRHYHAKERKYAFNYFLRALFADKRYTQATNAWKLFCKYGFQPDPDSYRIFMGAQAGNPNAARPSGKPSKTVNHATNVLEQWTGWMRHHPAEASRLTPSERSQPGNAYLAALGAWGYVDLAWRNYQSVKEKDKFTVMAMMRALETAMKTHQATIDELTEARKLRALNSTKESDLLTAKFELEENQERARKAKARLSTILMADPEIQAVFMRLGLLKAGERDTSDALVSNFQSLLKAVPIGKSKGVMLLAPESELLTMSSQRIRAVLALMNDQEALDAAEKLSRCVNVPAITGSLLWEDIFVRQTTYKAKSRLAPDDKANLADVKEWICRSIALGCRHTESTWSALMMAGQKERDGFAYGVELLGLLSWLQTRQTSPEPDTSFAKRIGLLEKEVQHEEERSMRQKRPVERHASGAQSTLGIQPTFKMMTALFEIALQGEPDQAWHAFQLSDTSFMPAKELRNSLSRLGKELKEVSQHGFTATTRKVKHDYFWARRFTSRSVELLSIVLNSDKIAFLAKTNGWNRADLEAVKVSLERWQSAADKFEK</sequence>
<dbReference type="RefSeq" id="XP_014570436.1">
    <property type="nucleotide sequence ID" value="XM_014714950.1"/>
</dbReference>
<proteinExistence type="predicted"/>